<dbReference type="Proteomes" id="UP000316726">
    <property type="component" value="Chromosome 2"/>
</dbReference>
<protein>
    <submittedName>
        <fullName evidence="3">Galactose oxidase</fullName>
    </submittedName>
</protein>
<dbReference type="InterPro" id="IPR015915">
    <property type="entry name" value="Kelch-typ_b-propeller"/>
</dbReference>
<dbReference type="AlphaFoldDB" id="A0A5B8MFB1"/>
<dbReference type="STRING" id="1764295.A0A5B8MFB1"/>
<evidence type="ECO:0000256" key="1">
    <source>
        <dbReference type="ARBA" id="ARBA00022441"/>
    </source>
</evidence>
<dbReference type="Pfam" id="PF24681">
    <property type="entry name" value="Kelch_KLHDC2_KLHL20_DRC7"/>
    <property type="match status" value="1"/>
</dbReference>
<organism evidence="3 4">
    <name type="scientific">Chloropicon primus</name>
    <dbReference type="NCBI Taxonomy" id="1764295"/>
    <lineage>
        <taxon>Eukaryota</taxon>
        <taxon>Viridiplantae</taxon>
        <taxon>Chlorophyta</taxon>
        <taxon>Chloropicophyceae</taxon>
        <taxon>Chloropicales</taxon>
        <taxon>Chloropicaceae</taxon>
        <taxon>Chloropicon</taxon>
    </lineage>
</organism>
<keyword evidence="2" id="KW-0677">Repeat</keyword>
<evidence type="ECO:0000313" key="3">
    <source>
        <dbReference type="EMBL" id="QDZ19328.1"/>
    </source>
</evidence>
<sequence>MDRTAKVYDEVVKCTVSSGTTTWEKVTLSMESGEGCLSRTGCSCTLIGKEMYIFAGQEPSSGTLFNDIFKVDLETKTLKRVSVNGGSPPPRHSHGCVLLNDKCMFVFGGAGRDAPLNDSWIFDSETCCWTYPAVTGAIPRAREMHTAAKVGGKVVVLGGRDAGGRVLQEMNVLDIEKLEWEKPRNTGHPRCAHTCVPVKLAESLVAGTVEQGGEEGQRGLVILGGFSGAQVENSVLFITQDLSSVLDVTDQVSGAPPAASFAHASVPVANEATGCTEAILSFGGINLSEDCGETLLSFF</sequence>
<dbReference type="EMBL" id="CP031035">
    <property type="protein sequence ID" value="QDZ19328.1"/>
    <property type="molecule type" value="Genomic_DNA"/>
</dbReference>
<dbReference type="PANTHER" id="PTHR46093">
    <property type="entry name" value="ACYL-COA-BINDING DOMAIN-CONTAINING PROTEIN 5"/>
    <property type="match status" value="1"/>
</dbReference>
<keyword evidence="4" id="KW-1185">Reference proteome</keyword>
<evidence type="ECO:0000313" key="4">
    <source>
        <dbReference type="Proteomes" id="UP000316726"/>
    </source>
</evidence>
<proteinExistence type="predicted"/>
<name>A0A5B8MFB1_9CHLO</name>
<reference evidence="3 4" key="1">
    <citation type="submission" date="2018-07" db="EMBL/GenBank/DDBJ databases">
        <title>The complete nuclear genome of the prasinophyte Chloropicon primus (CCMP1205).</title>
        <authorList>
            <person name="Pombert J.-F."/>
            <person name="Otis C."/>
            <person name="Turmel M."/>
            <person name="Lemieux C."/>
        </authorList>
    </citation>
    <scope>NUCLEOTIDE SEQUENCE [LARGE SCALE GENOMIC DNA]</scope>
    <source>
        <strain evidence="3 4">CCMP1205</strain>
    </source>
</reference>
<gene>
    <name evidence="3" type="ORF">A3770_02p18460</name>
</gene>
<dbReference type="Gene3D" id="2.120.10.80">
    <property type="entry name" value="Kelch-type beta propeller"/>
    <property type="match status" value="1"/>
</dbReference>
<dbReference type="PANTHER" id="PTHR46093:SF3">
    <property type="entry name" value="ACYL-COA-BINDING DOMAIN-CONTAINING PROTEIN 4"/>
    <property type="match status" value="1"/>
</dbReference>
<keyword evidence="1" id="KW-0880">Kelch repeat</keyword>
<accession>A0A5B8MFB1</accession>
<dbReference type="OrthoDB" id="10251809at2759"/>
<dbReference type="SUPFAM" id="SSF117281">
    <property type="entry name" value="Kelch motif"/>
    <property type="match status" value="1"/>
</dbReference>
<evidence type="ECO:0000256" key="2">
    <source>
        <dbReference type="ARBA" id="ARBA00022737"/>
    </source>
</evidence>